<reference evidence="1" key="1">
    <citation type="submission" date="2020-03" db="EMBL/GenBank/DDBJ databases">
        <authorList>
            <person name="Weist P."/>
        </authorList>
    </citation>
    <scope>NUCLEOTIDE SEQUENCE</scope>
</reference>
<dbReference type="Proteomes" id="UP001153269">
    <property type="component" value="Unassembled WGS sequence"/>
</dbReference>
<evidence type="ECO:0000313" key="1">
    <source>
        <dbReference type="EMBL" id="CAB1441164.1"/>
    </source>
</evidence>
<comment type="caution">
    <text evidence="1">The sequence shown here is derived from an EMBL/GenBank/DDBJ whole genome shotgun (WGS) entry which is preliminary data.</text>
</comment>
<proteinExistence type="predicted"/>
<accession>A0A9N7V1R9</accession>
<sequence length="123" mass="13763">MHHSSSTAAACRFWWEMIRGHGRGETGNHEENTVETQPDTFADLSQKFPRLWDEFGYDASSQRSRSEKHEAAQLANTGRAVQTDFNGEECGRAAQGEATPLDIDGYTLNSQVSLPRLLPPPWD</sequence>
<evidence type="ECO:0000313" key="2">
    <source>
        <dbReference type="Proteomes" id="UP001153269"/>
    </source>
</evidence>
<protein>
    <submittedName>
        <fullName evidence="1">Uncharacterized protein</fullName>
    </submittedName>
</protein>
<organism evidence="1 2">
    <name type="scientific">Pleuronectes platessa</name>
    <name type="common">European plaice</name>
    <dbReference type="NCBI Taxonomy" id="8262"/>
    <lineage>
        <taxon>Eukaryota</taxon>
        <taxon>Metazoa</taxon>
        <taxon>Chordata</taxon>
        <taxon>Craniata</taxon>
        <taxon>Vertebrata</taxon>
        <taxon>Euteleostomi</taxon>
        <taxon>Actinopterygii</taxon>
        <taxon>Neopterygii</taxon>
        <taxon>Teleostei</taxon>
        <taxon>Neoteleostei</taxon>
        <taxon>Acanthomorphata</taxon>
        <taxon>Carangaria</taxon>
        <taxon>Pleuronectiformes</taxon>
        <taxon>Pleuronectoidei</taxon>
        <taxon>Pleuronectidae</taxon>
        <taxon>Pleuronectes</taxon>
    </lineage>
</organism>
<dbReference type="AlphaFoldDB" id="A0A9N7V1R9"/>
<gene>
    <name evidence="1" type="ORF">PLEPLA_LOCUS28949</name>
</gene>
<dbReference type="EMBL" id="CADEAL010002580">
    <property type="protein sequence ID" value="CAB1441164.1"/>
    <property type="molecule type" value="Genomic_DNA"/>
</dbReference>
<name>A0A9N7V1R9_PLEPL</name>
<keyword evidence="2" id="KW-1185">Reference proteome</keyword>